<dbReference type="InterPro" id="IPR001304">
    <property type="entry name" value="C-type_lectin-like"/>
</dbReference>
<reference evidence="3 4" key="1">
    <citation type="submission" date="2024-11" db="EMBL/GenBank/DDBJ databases">
        <title>Chromosome-level genome assembly of the freshwater bivalve Anodonta woodiana.</title>
        <authorList>
            <person name="Chen X."/>
        </authorList>
    </citation>
    <scope>NUCLEOTIDE SEQUENCE [LARGE SCALE GENOMIC DNA]</scope>
    <source>
        <strain evidence="3">MN2024</strain>
        <tissue evidence="3">Gills</tissue>
    </source>
</reference>
<protein>
    <recommendedName>
        <fullName evidence="2">C-type lectin domain-containing protein</fullName>
    </recommendedName>
</protein>
<evidence type="ECO:0000313" key="4">
    <source>
        <dbReference type="Proteomes" id="UP001634394"/>
    </source>
</evidence>
<feature type="domain" description="C-type lectin" evidence="2">
    <location>
        <begin position="25"/>
        <end position="146"/>
    </location>
</feature>
<gene>
    <name evidence="3" type="ORF">ACJMK2_020039</name>
</gene>
<comment type="caution">
    <text evidence="3">The sequence shown here is derived from an EMBL/GenBank/DDBJ whole genome shotgun (WGS) entry which is preliminary data.</text>
</comment>
<dbReference type="InterPro" id="IPR016187">
    <property type="entry name" value="CTDL_fold"/>
</dbReference>
<dbReference type="SUPFAM" id="SSF56436">
    <property type="entry name" value="C-type lectin-like"/>
    <property type="match status" value="1"/>
</dbReference>
<dbReference type="CDD" id="cd00037">
    <property type="entry name" value="CLECT"/>
    <property type="match status" value="1"/>
</dbReference>
<dbReference type="PANTHER" id="PTHR22803">
    <property type="entry name" value="MANNOSE, PHOSPHOLIPASE, LECTIN RECEPTOR RELATED"/>
    <property type="match status" value="1"/>
</dbReference>
<organism evidence="3 4">
    <name type="scientific">Sinanodonta woodiana</name>
    <name type="common">Chinese pond mussel</name>
    <name type="synonym">Anodonta woodiana</name>
    <dbReference type="NCBI Taxonomy" id="1069815"/>
    <lineage>
        <taxon>Eukaryota</taxon>
        <taxon>Metazoa</taxon>
        <taxon>Spiralia</taxon>
        <taxon>Lophotrochozoa</taxon>
        <taxon>Mollusca</taxon>
        <taxon>Bivalvia</taxon>
        <taxon>Autobranchia</taxon>
        <taxon>Heteroconchia</taxon>
        <taxon>Palaeoheterodonta</taxon>
        <taxon>Unionida</taxon>
        <taxon>Unionoidea</taxon>
        <taxon>Unionidae</taxon>
        <taxon>Unioninae</taxon>
        <taxon>Sinanodonta</taxon>
    </lineage>
</organism>
<dbReference type="InterPro" id="IPR016186">
    <property type="entry name" value="C-type_lectin-like/link_sf"/>
</dbReference>
<dbReference type="Pfam" id="PF00059">
    <property type="entry name" value="Lectin_C"/>
    <property type="match status" value="1"/>
</dbReference>
<dbReference type="SMART" id="SM00034">
    <property type="entry name" value="CLECT"/>
    <property type="match status" value="1"/>
</dbReference>
<name>A0ABD3U0C1_SINWO</name>
<dbReference type="Proteomes" id="UP001634394">
    <property type="component" value="Unassembled WGS sequence"/>
</dbReference>
<dbReference type="PROSITE" id="PS50041">
    <property type="entry name" value="C_TYPE_LECTIN_2"/>
    <property type="match status" value="1"/>
</dbReference>
<keyword evidence="1" id="KW-1015">Disulfide bond</keyword>
<evidence type="ECO:0000256" key="1">
    <source>
        <dbReference type="ARBA" id="ARBA00023157"/>
    </source>
</evidence>
<keyword evidence="4" id="KW-1185">Reference proteome</keyword>
<dbReference type="AlphaFoldDB" id="A0ABD3U0C1"/>
<dbReference type="EMBL" id="JBJQND010000017">
    <property type="protein sequence ID" value="KAL3841963.1"/>
    <property type="molecule type" value="Genomic_DNA"/>
</dbReference>
<dbReference type="Gene3D" id="3.10.100.10">
    <property type="entry name" value="Mannose-Binding Protein A, subunit A"/>
    <property type="match status" value="1"/>
</dbReference>
<dbReference type="PROSITE" id="PS00615">
    <property type="entry name" value="C_TYPE_LECTIN_1"/>
    <property type="match status" value="1"/>
</dbReference>
<accession>A0ABD3U0C1</accession>
<evidence type="ECO:0000313" key="3">
    <source>
        <dbReference type="EMBL" id="KAL3841963.1"/>
    </source>
</evidence>
<sequence>MIFLRYIYILQTNSYGQCGDGWLQRGNSCYHISHDLQEWFHAATICAFDGGYLVEVNDADEGHFLEQQVKLFNLPKDGAWLGATDNVLKRNWVWAHSNTLLSSRPYTHWAPGEPNNLGGNENCLILYNNGFWNDLDCGTIFHYICEKDAVPGLVTLSTTLTWSQILL</sequence>
<dbReference type="InterPro" id="IPR018378">
    <property type="entry name" value="C-type_lectin_CS"/>
</dbReference>
<evidence type="ECO:0000259" key="2">
    <source>
        <dbReference type="PROSITE" id="PS50041"/>
    </source>
</evidence>
<proteinExistence type="predicted"/>
<dbReference type="InterPro" id="IPR050111">
    <property type="entry name" value="C-type_lectin/snaclec_domain"/>
</dbReference>